<keyword evidence="2" id="KW-1133">Transmembrane helix</keyword>
<organism evidence="3 4">
    <name type="scientific">Alternaria tenuissima</name>
    <dbReference type="NCBI Taxonomy" id="119927"/>
    <lineage>
        <taxon>Eukaryota</taxon>
        <taxon>Fungi</taxon>
        <taxon>Dikarya</taxon>
        <taxon>Ascomycota</taxon>
        <taxon>Pezizomycotina</taxon>
        <taxon>Dothideomycetes</taxon>
        <taxon>Pleosporomycetidae</taxon>
        <taxon>Pleosporales</taxon>
        <taxon>Pleosporineae</taxon>
        <taxon>Pleosporaceae</taxon>
        <taxon>Alternaria</taxon>
        <taxon>Alternaria sect. Alternaria</taxon>
        <taxon>Alternaria alternata complex</taxon>
    </lineage>
</organism>
<proteinExistence type="predicted"/>
<reference evidence="4" key="1">
    <citation type="journal article" date="2019" name="bioRxiv">
        <title>Genomics, evolutionary history and diagnostics of the Alternaria alternata species group including apple and Asian pear pathotypes.</title>
        <authorList>
            <person name="Armitage A.D."/>
            <person name="Cockerton H.M."/>
            <person name="Sreenivasaprasad S."/>
            <person name="Woodhall J.W."/>
            <person name="Lane C.R."/>
            <person name="Harrison R.J."/>
            <person name="Clarkson J.P."/>
        </authorList>
    </citation>
    <scope>NUCLEOTIDE SEQUENCE [LARGE SCALE GENOMIC DNA]</scope>
    <source>
        <strain evidence="4">FERA 635</strain>
    </source>
</reference>
<dbReference type="EMBL" id="PDXF01000020">
    <property type="protein sequence ID" value="RYO00140.1"/>
    <property type="molecule type" value="Genomic_DNA"/>
</dbReference>
<name>A0ABY0G8Z5_9PLEO</name>
<feature type="compositionally biased region" description="Polar residues" evidence="1">
    <location>
        <begin position="779"/>
        <end position="794"/>
    </location>
</feature>
<feature type="transmembrane region" description="Helical" evidence="2">
    <location>
        <begin position="656"/>
        <end position="686"/>
    </location>
</feature>
<evidence type="ECO:0000256" key="1">
    <source>
        <dbReference type="SAM" id="MobiDB-lite"/>
    </source>
</evidence>
<protein>
    <submittedName>
        <fullName evidence="3">Uncharacterized protein</fullName>
    </submittedName>
</protein>
<keyword evidence="2" id="KW-0472">Membrane</keyword>
<keyword evidence="4" id="KW-1185">Reference proteome</keyword>
<gene>
    <name evidence="3" type="ORF">AA0119_g6265</name>
</gene>
<evidence type="ECO:0000256" key="2">
    <source>
        <dbReference type="SAM" id="Phobius"/>
    </source>
</evidence>
<feature type="transmembrane region" description="Helical" evidence="2">
    <location>
        <begin position="706"/>
        <end position="729"/>
    </location>
</feature>
<evidence type="ECO:0000313" key="3">
    <source>
        <dbReference type="EMBL" id="RYO00140.1"/>
    </source>
</evidence>
<evidence type="ECO:0000313" key="4">
    <source>
        <dbReference type="Proteomes" id="UP000293195"/>
    </source>
</evidence>
<dbReference type="Proteomes" id="UP000293195">
    <property type="component" value="Unassembled WGS sequence"/>
</dbReference>
<feature type="region of interest" description="Disordered" evidence="1">
    <location>
        <begin position="779"/>
        <end position="809"/>
    </location>
</feature>
<sequence length="809" mass="92543">MTAKKDFPPRSEEKFLLESDEEFPLKSYEFELKSDELIRLDHDDDRFDGLEQEIFRALFEDPDDIHMKIRKDTLRSIVKLDKSLKSIKTRTEKELKKDVDLAGGLGPYWSRLELDDSSRIFFSGDGVTWLVAEHIAHRANSAVLANILKILQRGLGFGEWLRSGINIAGPNKNDSLFLEVRNWVLPEVFELLLLSGANPEHIDGAGRHIVWSEKIFLLTFHVFFKLVPEGHYRWTVGNGWAYGLGASYVLPHELPEGESPFITPDASPNARTMWIHFGRNNILFMMSAIRMVRWEAAWEFVRDITALKHDSTDPLLTYLESSYQSRSLRLPFKQGIFNNYESFEADYSIIVFPYLALTTIGRQKARRKDHEDLKTSLKSYKRFISYDHLERTLDEAYYPGLSREALQVRNYDQVVTHSTDNFTSYDGRETGGEEIDEKASILIVPQLWLCKLGNFVVSACSMSQEFAHAWGNNEMTPSLVPRDDGRPRPANIQLGFIIIRFIDQFGKSSNAYEDRVKYPPPLDLFETRVVQILSEVRLYIERPTGEKSTSSGLEYRRERYFIHVISDVRSELAMIQHVLEEQKHILTQFLKDCVPASEKQHLPDWARIEASQGTIQQYMRRVMKIDGDAERIEKSIQDMLNLKRTHASIKDAHSSLILSTAVIGFTVITIVFTPLAFLTALFALKIDGFEKLQISGSDGIFHSGKIGGIFVSTEILTLVLTGIAVWLAFKYTNRDQERSSKEKTVAWLKGFISRSKEQSRKKRAKVADIESSRLDELQGSTISSLGNPNLTTAPHTPRVQDEVTSIRSI</sequence>
<comment type="caution">
    <text evidence="3">The sequence shown here is derived from an EMBL/GenBank/DDBJ whole genome shotgun (WGS) entry which is preliminary data.</text>
</comment>
<accession>A0ABY0G8Z5</accession>
<keyword evidence="2" id="KW-0812">Transmembrane</keyword>